<dbReference type="EMBL" id="JDVG02000694">
    <property type="protein sequence ID" value="KFB70497.1"/>
    <property type="molecule type" value="Genomic_DNA"/>
</dbReference>
<dbReference type="GO" id="GO:0016740">
    <property type="term" value="F:transferase activity"/>
    <property type="evidence" value="ECO:0007669"/>
    <property type="project" value="UniProtKB-KW"/>
</dbReference>
<dbReference type="Pfam" id="PF12945">
    <property type="entry name" value="PilZNR"/>
    <property type="match status" value="1"/>
</dbReference>
<keyword evidence="7" id="KW-0808">Transferase</keyword>
<keyword evidence="1" id="KW-0973">c-di-GMP</keyword>
<reference evidence="7 8" key="1">
    <citation type="submission" date="2014-02" db="EMBL/GenBank/DDBJ databases">
        <title>Expanding our view of genomic diversity in Candidatus Accumulibacter clades.</title>
        <authorList>
            <person name="Skennerton C.T."/>
            <person name="Barr J.J."/>
            <person name="Slater F.R."/>
            <person name="Bond P.L."/>
            <person name="Tyson G.W."/>
        </authorList>
    </citation>
    <scope>NUCLEOTIDE SEQUENCE [LARGE SCALE GENOMIC DNA]</scope>
    <source>
        <strain evidence="8">BA-91</strain>
    </source>
</reference>
<dbReference type="AlphaFoldDB" id="A0A084Y703"/>
<dbReference type="Proteomes" id="UP000020077">
    <property type="component" value="Unassembled WGS sequence"/>
</dbReference>
<dbReference type="SUPFAM" id="SSF141371">
    <property type="entry name" value="PilZ domain-like"/>
    <property type="match status" value="2"/>
</dbReference>
<dbReference type="Gene3D" id="2.30.110.10">
    <property type="entry name" value="Electron Transport, Fmn-binding Protein, Chain A"/>
    <property type="match status" value="1"/>
</dbReference>
<feature type="domain" description="Type III secretion system flagellar brake protein YcgR PilZN" evidence="6">
    <location>
        <begin position="67"/>
        <end position="150"/>
    </location>
</feature>
<dbReference type="InterPro" id="IPR009875">
    <property type="entry name" value="PilZ_domain"/>
</dbReference>
<keyword evidence="2" id="KW-0547">Nucleotide-binding</keyword>
<accession>A0A084Y703</accession>
<gene>
    <name evidence="7" type="ORF">AW09_004406</name>
</gene>
<evidence type="ECO:0000256" key="3">
    <source>
        <dbReference type="ARBA" id="ARBA00023143"/>
    </source>
</evidence>
<proteinExistence type="predicted"/>
<evidence type="ECO:0000256" key="4">
    <source>
        <dbReference type="SAM" id="MobiDB-lite"/>
    </source>
</evidence>
<keyword evidence="3" id="KW-0975">Bacterial flagellum</keyword>
<organism evidence="7 8">
    <name type="scientific">Candidatus Accumulibacter phosphatis</name>
    <dbReference type="NCBI Taxonomy" id="327160"/>
    <lineage>
        <taxon>Bacteria</taxon>
        <taxon>Pseudomonadati</taxon>
        <taxon>Pseudomonadota</taxon>
        <taxon>Betaproteobacteria</taxon>
        <taxon>Candidatus Accumulibacter</taxon>
    </lineage>
</organism>
<feature type="region of interest" description="Disordered" evidence="4">
    <location>
        <begin position="26"/>
        <end position="55"/>
    </location>
</feature>
<dbReference type="InterPro" id="IPR009926">
    <property type="entry name" value="T3SS_YcgR_PilZN"/>
</dbReference>
<dbReference type="InterPro" id="IPR012349">
    <property type="entry name" value="Split_barrel_FMN-bd"/>
</dbReference>
<protein>
    <submittedName>
        <fullName evidence="7">Putative glycosyltransferase</fullName>
    </submittedName>
</protein>
<comment type="caution">
    <text evidence="7">The sequence shown here is derived from an EMBL/GenBank/DDBJ whole genome shotgun (WGS) entry which is preliminary data.</text>
</comment>
<dbReference type="Pfam" id="PF07238">
    <property type="entry name" value="PilZ"/>
    <property type="match status" value="1"/>
</dbReference>
<evidence type="ECO:0000256" key="1">
    <source>
        <dbReference type="ARBA" id="ARBA00022636"/>
    </source>
</evidence>
<feature type="domain" description="PilZ" evidence="5">
    <location>
        <begin position="161"/>
        <end position="265"/>
    </location>
</feature>
<evidence type="ECO:0000259" key="5">
    <source>
        <dbReference type="Pfam" id="PF07238"/>
    </source>
</evidence>
<evidence type="ECO:0000259" key="6">
    <source>
        <dbReference type="Pfam" id="PF12945"/>
    </source>
</evidence>
<evidence type="ECO:0000256" key="2">
    <source>
        <dbReference type="ARBA" id="ARBA00022741"/>
    </source>
</evidence>
<dbReference type="GO" id="GO:0035438">
    <property type="term" value="F:cyclic-di-GMP binding"/>
    <property type="evidence" value="ECO:0007669"/>
    <property type="project" value="InterPro"/>
</dbReference>
<dbReference type="Gene3D" id="2.40.10.220">
    <property type="entry name" value="predicted glycosyltransferase like domains"/>
    <property type="match status" value="1"/>
</dbReference>
<sequence>MAIMMCMLVSTQSRFDVLMDKGTGMMDRQESKASTAGSRVGHDGGESGTTEQPGERAVRLDEIKLAIGDAFQIQAQTEQTEARYYVKLIGYLRGKSVLVTMPEADGAICYVREGQAFVVRFFSGKNAYAFTANVLRSSSIPFPHMHLGYPPLVRGLIIRVGERVPVRIICAIILPEGTRTVTAAGLLTNLSVSGAMVSSKTRLGSKGDPLLIKFRVDIREIEFVMSTDATIRSVSQDTSGGFLHGVEFAGMTNDAAIALTAFVYQKLADPSR</sequence>
<evidence type="ECO:0000313" key="7">
    <source>
        <dbReference type="EMBL" id="KFB70497.1"/>
    </source>
</evidence>
<evidence type="ECO:0000313" key="8">
    <source>
        <dbReference type="Proteomes" id="UP000020077"/>
    </source>
</evidence>
<name>A0A084Y703_9PROT</name>